<feature type="compositionally biased region" description="Low complexity" evidence="1">
    <location>
        <begin position="90"/>
        <end position="100"/>
    </location>
</feature>
<accession>A0A6I4SM42</accession>
<dbReference type="OrthoDB" id="7595841at2"/>
<keyword evidence="4" id="KW-1185">Reference proteome</keyword>
<name>A0A6I4SM42_9SPHN</name>
<gene>
    <name evidence="3" type="ORF">GRI36_07595</name>
</gene>
<keyword evidence="2" id="KW-0812">Transmembrane</keyword>
<evidence type="ECO:0000313" key="4">
    <source>
        <dbReference type="Proteomes" id="UP000468943"/>
    </source>
</evidence>
<feature type="region of interest" description="Disordered" evidence="1">
    <location>
        <begin position="90"/>
        <end position="122"/>
    </location>
</feature>
<dbReference type="EMBL" id="WTYS01000001">
    <property type="protein sequence ID" value="MXO56744.1"/>
    <property type="molecule type" value="Genomic_DNA"/>
</dbReference>
<organism evidence="3 4">
    <name type="scientific">Pontixanthobacter gangjinensis</name>
    <dbReference type="NCBI Taxonomy" id="1028742"/>
    <lineage>
        <taxon>Bacteria</taxon>
        <taxon>Pseudomonadati</taxon>
        <taxon>Pseudomonadota</taxon>
        <taxon>Alphaproteobacteria</taxon>
        <taxon>Sphingomonadales</taxon>
        <taxon>Erythrobacteraceae</taxon>
        <taxon>Pontixanthobacter</taxon>
    </lineage>
</organism>
<dbReference type="Proteomes" id="UP000468943">
    <property type="component" value="Unassembled WGS sequence"/>
</dbReference>
<comment type="caution">
    <text evidence="3">The sequence shown here is derived from an EMBL/GenBank/DDBJ whole genome shotgun (WGS) entry which is preliminary data.</text>
</comment>
<feature type="transmembrane region" description="Helical" evidence="2">
    <location>
        <begin position="42"/>
        <end position="61"/>
    </location>
</feature>
<reference evidence="3 4" key="1">
    <citation type="submission" date="2019-12" db="EMBL/GenBank/DDBJ databases">
        <title>Genomic-based taxomic classification of the family Erythrobacteraceae.</title>
        <authorList>
            <person name="Xu L."/>
        </authorList>
    </citation>
    <scope>NUCLEOTIDE SEQUENCE [LARGE SCALE GENOMIC DNA]</scope>
    <source>
        <strain evidence="3 4">JCM 17802</strain>
    </source>
</reference>
<evidence type="ECO:0000256" key="2">
    <source>
        <dbReference type="SAM" id="Phobius"/>
    </source>
</evidence>
<dbReference type="RefSeq" id="WP_160597908.1">
    <property type="nucleotide sequence ID" value="NZ_WTYS01000001.1"/>
</dbReference>
<proteinExistence type="predicted"/>
<dbReference type="AlphaFoldDB" id="A0A6I4SM42"/>
<sequence>MQIVRTILWVLLLVAFVGFTFGNMDKDAEVRIWFGYVWNTKIPAVVVLSFLLGMIPTWLLHRGTKWRLTRRIKTLENAVQATAVTAPIASDTAPATAPSAKVAEPSSPFDAEPNTAGSTPKL</sequence>
<keyword evidence="2" id="KW-1133">Transmembrane helix</keyword>
<protein>
    <submittedName>
        <fullName evidence="3">DUF1049 domain-containing protein</fullName>
    </submittedName>
</protein>
<evidence type="ECO:0000313" key="3">
    <source>
        <dbReference type="EMBL" id="MXO56744.1"/>
    </source>
</evidence>
<keyword evidence="2" id="KW-0472">Membrane</keyword>
<evidence type="ECO:0000256" key="1">
    <source>
        <dbReference type="SAM" id="MobiDB-lite"/>
    </source>
</evidence>